<keyword evidence="6" id="KW-1185">Reference proteome</keyword>
<evidence type="ECO:0000313" key="6">
    <source>
        <dbReference type="Proteomes" id="UP000739565"/>
    </source>
</evidence>
<dbReference type="Pfam" id="PF01370">
    <property type="entry name" value="Epimerase"/>
    <property type="match status" value="1"/>
</dbReference>
<evidence type="ECO:0000256" key="3">
    <source>
        <dbReference type="SAM" id="Phobius"/>
    </source>
</evidence>
<keyword evidence="3" id="KW-1133">Transmembrane helix</keyword>
<accession>A0A953N8T0</accession>
<dbReference type="PANTHER" id="PTHR43000">
    <property type="entry name" value="DTDP-D-GLUCOSE 4,6-DEHYDRATASE-RELATED"/>
    <property type="match status" value="1"/>
</dbReference>
<evidence type="ECO:0000259" key="4">
    <source>
        <dbReference type="Pfam" id="PF01370"/>
    </source>
</evidence>
<dbReference type="Gene3D" id="3.90.25.10">
    <property type="entry name" value="UDP-galactose 4-epimerase, domain 1"/>
    <property type="match status" value="2"/>
</dbReference>
<evidence type="ECO:0000256" key="2">
    <source>
        <dbReference type="ARBA" id="ARBA00007637"/>
    </source>
</evidence>
<sequence>MRLKTLQNLGIFRMSILITGVAGFIGCNLAKRLMNEGHIVVGVDNLSRGTLRNLSEVKNAANFHFIETDCADRPRFLAETATFHERFPITEVWHLAANSDIPAGVSDATVDLKDTFMTTFNVLEVMKALDIKVLAFASSSAVYGDHGDRSISEVSGPLLPLSNYGAMKLASEASISAAAESFLNKAFIYRFPNVIGVPATHGVLLDFVNKLKANPSRLDVLGDGTQQKAYLHVDDLIEGMLEIQSNASEKLAVYNLGAEDEGVSVRNIAEAVVASVSPNADIVYGVEKRGWVGDVPKFQYCLDKLKKLGWTPKLDSKAAIKRAIADIVEQEITLK</sequence>
<reference evidence="5" key="1">
    <citation type="submission" date="2021-07" db="EMBL/GenBank/DDBJ databases">
        <title>New genus and species of the family Alcaligenaceae.</title>
        <authorList>
            <person name="Hahn M.W."/>
        </authorList>
    </citation>
    <scope>NUCLEOTIDE SEQUENCE</scope>
    <source>
        <strain evidence="5">LF4-65</strain>
    </source>
</reference>
<comment type="similarity">
    <text evidence="2">Belongs to the NAD(P)-dependent epimerase/dehydratase family.</text>
</comment>
<gene>
    <name evidence="5" type="ORF">KZZ10_05600</name>
</gene>
<dbReference type="InterPro" id="IPR036291">
    <property type="entry name" value="NAD(P)-bd_dom_sf"/>
</dbReference>
<dbReference type="SUPFAM" id="SSF51735">
    <property type="entry name" value="NAD(P)-binding Rossmann-fold domains"/>
    <property type="match status" value="1"/>
</dbReference>
<keyword evidence="3" id="KW-0812">Transmembrane</keyword>
<dbReference type="AlphaFoldDB" id="A0A953N8T0"/>
<evidence type="ECO:0000256" key="1">
    <source>
        <dbReference type="ARBA" id="ARBA00005125"/>
    </source>
</evidence>
<feature type="transmembrane region" description="Helical" evidence="3">
    <location>
        <begin position="12"/>
        <end position="30"/>
    </location>
</feature>
<dbReference type="InterPro" id="IPR001509">
    <property type="entry name" value="Epimerase_deHydtase"/>
</dbReference>
<proteinExistence type="inferred from homology"/>
<comment type="pathway">
    <text evidence="1">Bacterial outer membrane biogenesis; LPS O-antigen biosynthesis.</text>
</comment>
<evidence type="ECO:0000313" key="5">
    <source>
        <dbReference type="EMBL" id="MBZ1350113.1"/>
    </source>
</evidence>
<protein>
    <submittedName>
        <fullName evidence="5">SDR family NAD(P)-dependent oxidoreductase</fullName>
    </submittedName>
</protein>
<feature type="domain" description="NAD-dependent epimerase/dehydratase" evidence="4">
    <location>
        <begin position="16"/>
        <end position="257"/>
    </location>
</feature>
<name>A0A953N8T0_9BURK</name>
<organism evidence="5 6">
    <name type="scientific">Zwartia hollandica</name>
    <dbReference type="NCBI Taxonomy" id="324606"/>
    <lineage>
        <taxon>Bacteria</taxon>
        <taxon>Pseudomonadati</taxon>
        <taxon>Pseudomonadota</taxon>
        <taxon>Betaproteobacteria</taxon>
        <taxon>Burkholderiales</taxon>
        <taxon>Alcaligenaceae</taxon>
        <taxon>Zwartia</taxon>
    </lineage>
</organism>
<dbReference type="Gene3D" id="3.40.50.720">
    <property type="entry name" value="NAD(P)-binding Rossmann-like Domain"/>
    <property type="match status" value="1"/>
</dbReference>
<keyword evidence="3" id="KW-0472">Membrane</keyword>
<dbReference type="EMBL" id="JAHXRI010000006">
    <property type="protein sequence ID" value="MBZ1350113.1"/>
    <property type="molecule type" value="Genomic_DNA"/>
</dbReference>
<dbReference type="Proteomes" id="UP000739565">
    <property type="component" value="Unassembled WGS sequence"/>
</dbReference>
<dbReference type="PROSITE" id="PS51257">
    <property type="entry name" value="PROKAR_LIPOPROTEIN"/>
    <property type="match status" value="1"/>
</dbReference>
<comment type="caution">
    <text evidence="5">The sequence shown here is derived from an EMBL/GenBank/DDBJ whole genome shotgun (WGS) entry which is preliminary data.</text>
</comment>